<dbReference type="EMBL" id="VIGC01000005">
    <property type="protein sequence ID" value="TQE97039.1"/>
    <property type="molecule type" value="Genomic_DNA"/>
</dbReference>
<dbReference type="PROSITE" id="PS51781">
    <property type="entry name" value="SH3B"/>
    <property type="match status" value="1"/>
</dbReference>
<keyword evidence="1" id="KW-0812">Transmembrane</keyword>
<evidence type="ECO:0000259" key="2">
    <source>
        <dbReference type="PROSITE" id="PS51781"/>
    </source>
</evidence>
<dbReference type="RefSeq" id="WP_141609024.1">
    <property type="nucleotide sequence ID" value="NZ_VIGC02000005.1"/>
</dbReference>
<feature type="domain" description="SH3b" evidence="2">
    <location>
        <begin position="618"/>
        <end position="682"/>
    </location>
</feature>
<dbReference type="SUPFAM" id="SSF51445">
    <property type="entry name" value="(Trans)glycosidases"/>
    <property type="match status" value="2"/>
</dbReference>
<dbReference type="InterPro" id="IPR051923">
    <property type="entry name" value="Glycosyl_Hydrolase_39"/>
</dbReference>
<keyword evidence="1" id="KW-1133">Transmembrane helix</keyword>
<protein>
    <submittedName>
        <fullName evidence="3">SH3 domain-containing protein</fullName>
    </submittedName>
</protein>
<dbReference type="InterPro" id="IPR017853">
    <property type="entry name" value="GH"/>
</dbReference>
<feature type="transmembrane region" description="Helical" evidence="1">
    <location>
        <begin position="28"/>
        <end position="47"/>
    </location>
</feature>
<evidence type="ECO:0000313" key="4">
    <source>
        <dbReference type="Proteomes" id="UP000317371"/>
    </source>
</evidence>
<accession>A0A540VJT6</accession>
<dbReference type="Pfam" id="PF08239">
    <property type="entry name" value="SH3_3"/>
    <property type="match status" value="1"/>
</dbReference>
<dbReference type="InterPro" id="IPR003646">
    <property type="entry name" value="SH3-like_bac-type"/>
</dbReference>
<keyword evidence="1" id="KW-0472">Membrane</keyword>
<dbReference type="SMART" id="SM00287">
    <property type="entry name" value="SH3b"/>
    <property type="match status" value="1"/>
</dbReference>
<dbReference type="Proteomes" id="UP000317371">
    <property type="component" value="Unassembled WGS sequence"/>
</dbReference>
<gene>
    <name evidence="3" type="ORF">FKZ61_05230</name>
</gene>
<dbReference type="InParanoid" id="A0A540VJT6"/>
<proteinExistence type="predicted"/>
<dbReference type="AlphaFoldDB" id="A0A540VJT6"/>
<dbReference type="InterPro" id="IPR029070">
    <property type="entry name" value="Chitinase_insertion_sf"/>
</dbReference>
<dbReference type="OrthoDB" id="135639at2"/>
<evidence type="ECO:0000313" key="3">
    <source>
        <dbReference type="EMBL" id="TQE97039.1"/>
    </source>
</evidence>
<reference evidence="3 4" key="1">
    <citation type="submission" date="2019-06" db="EMBL/GenBank/DDBJ databases">
        <title>Genome sequence of Litorilinea aerophila BAA-2444.</title>
        <authorList>
            <person name="Maclea K.S."/>
            <person name="Maurais E.G."/>
            <person name="Iannazzi L.C."/>
        </authorList>
    </citation>
    <scope>NUCLEOTIDE SEQUENCE [LARGE SCALE GENOMIC DNA]</scope>
    <source>
        <strain evidence="3 4">ATCC BAA-2444</strain>
    </source>
</reference>
<dbReference type="Gene3D" id="3.10.50.10">
    <property type="match status" value="1"/>
</dbReference>
<dbReference type="Gene3D" id="3.20.20.80">
    <property type="entry name" value="Glycosidases"/>
    <property type="match status" value="2"/>
</dbReference>
<evidence type="ECO:0000256" key="1">
    <source>
        <dbReference type="SAM" id="Phobius"/>
    </source>
</evidence>
<dbReference type="PANTHER" id="PTHR12631:SF10">
    <property type="entry name" value="BETA-XYLOSIDASE-LIKE PROTEIN-RELATED"/>
    <property type="match status" value="1"/>
</dbReference>
<organism evidence="3 4">
    <name type="scientific">Litorilinea aerophila</name>
    <dbReference type="NCBI Taxonomy" id="1204385"/>
    <lineage>
        <taxon>Bacteria</taxon>
        <taxon>Bacillati</taxon>
        <taxon>Chloroflexota</taxon>
        <taxon>Caldilineae</taxon>
        <taxon>Caldilineales</taxon>
        <taxon>Caldilineaceae</taxon>
        <taxon>Litorilinea</taxon>
    </lineage>
</organism>
<dbReference type="PANTHER" id="PTHR12631">
    <property type="entry name" value="ALPHA-L-IDURONIDASE"/>
    <property type="match status" value="1"/>
</dbReference>
<dbReference type="Gene3D" id="2.30.30.40">
    <property type="entry name" value="SH3 Domains"/>
    <property type="match status" value="1"/>
</dbReference>
<keyword evidence="4" id="KW-1185">Reference proteome</keyword>
<sequence>MQNTRFEPRLESRPSIWSSIGRVLEGPAAWLLTFVVIPALVIAALLLPPISLMSRLQAFTYTRIGVAGGAIRDPDGTIVNFPAEGIQRGFLATIESTPRAEFIEGQAGRELYEAARDLPDYLIPKSPFYKVKLIGTEPTQVILEIPIPNDSLPYETLGVYSYRDGRWWHLPNVVYPADDIIESRLEFVPPNFMVMQTVAVVPAVSVDLGLEGQLPQNAMVANEIKAGLYLRGDGALEGVAPVNTGNTLPVIRNWVDDVVRTDLINNLLLDPGLQDNQLVAVEQTVVQNGYPGVVIDYRGVDAVPSARADFVHLMSRLAERLHANNKTLAVRVERPRQISADTWDTTGYDWEGLGQVVDTLIIPAPVDPRAYAPNGEMEALLDFATSRVERRKIQFELTAQSIERSGNYLLLKGYQESLQPLVTQIQAEVGDDGNVVVSLDNPRIQERVTWDDAIGMYTYTYVDDQGLQRTVYIETASSLARKLTLLQRFHVRGVSVVTPPSGDVDPNIWNVLLQFQQGTDLSGVANQMAIAYTVYGPDGNVIAQELRPLDDPRLAFAAPAGQGELRVDAQIVGGNGQPLTALQSTTLALGAQAVAEEAPAEAVAAAEEAPAEEVVAASGEPTLSSGQVVNVREGPSTAYNVLGQITPGNTYRIKAQNENRDWWQIDFNGQDGWVIGQLVNTSGNVDAVAVTSDYPEPPAQPVAAAAAPAAAPAVAAPAPTGGGSFGYGVQAHMVHNDQAGQVMAMTRDLGFNWVKQQVEWKVFEPSPGQRDFGALDGIVNAANGAGINLLFSVVNAPGWAREPGFDASVGGPPQNPQTFADFLGALAGKYCGSSVKAIEVWNEQNLHYEWGNRPLNPADYVALLAPSYAAIKAACPSMYVISGALTPAGDNPGLAVDDFAYLEGMFQAGLNNYIDGVGAHPSGYNVPPSVTWEGACEAIQRHGNSFNGACDSPHHSWSFRSTMEGYRNIMVKYGAGNKKIWPTEFGWAAGGAFHPAYKYADDNDFNEQAQWTVEAFQMMKSWGWVGPAFLWNLNFRVVANGTEKAQWGIVGPNWEPLPVYNALKSMPK</sequence>
<comment type="caution">
    <text evidence="3">The sequence shown here is derived from an EMBL/GenBank/DDBJ whole genome shotgun (WGS) entry which is preliminary data.</text>
</comment>
<name>A0A540VJT6_9CHLR</name>
<dbReference type="GO" id="GO:0004553">
    <property type="term" value="F:hydrolase activity, hydrolyzing O-glycosyl compounds"/>
    <property type="evidence" value="ECO:0007669"/>
    <property type="project" value="TreeGrafter"/>
</dbReference>